<dbReference type="HOGENOM" id="CLU_2347226_0_0_1"/>
<dbReference type="AlphaFoldDB" id="F8MRP6"/>
<dbReference type="GeneID" id="20822562"/>
<sequence>MAALGIASEVPVKVKSPARWSAYPMGEEWQKPDNGELERSNDEPVEEQVPWLVCDMARGCGVGSGGQQGDNASSPPARPWRGTAQRRMGAWGDDGWLLLVFEKENGFRGWM</sequence>
<name>F8MRP6_NEUT8</name>
<keyword evidence="3" id="KW-1185">Reference proteome</keyword>
<organism evidence="2 3">
    <name type="scientific">Neurospora tetrasperma (strain FGSC 2508 / ATCC MYA-4615 / P0657)</name>
    <dbReference type="NCBI Taxonomy" id="510951"/>
    <lineage>
        <taxon>Eukaryota</taxon>
        <taxon>Fungi</taxon>
        <taxon>Dikarya</taxon>
        <taxon>Ascomycota</taxon>
        <taxon>Pezizomycotina</taxon>
        <taxon>Sordariomycetes</taxon>
        <taxon>Sordariomycetidae</taxon>
        <taxon>Sordariales</taxon>
        <taxon>Sordariaceae</taxon>
        <taxon>Neurospora</taxon>
    </lineage>
</organism>
<dbReference type="Proteomes" id="UP000008065">
    <property type="component" value="Unassembled WGS sequence"/>
</dbReference>
<evidence type="ECO:0000256" key="1">
    <source>
        <dbReference type="SAM" id="MobiDB-lite"/>
    </source>
</evidence>
<feature type="region of interest" description="Disordered" evidence="1">
    <location>
        <begin position="60"/>
        <end position="86"/>
    </location>
</feature>
<dbReference type="VEuPathDB" id="FungiDB:NEUTE1DRAFT_111332"/>
<dbReference type="KEGG" id="nte:NEUTE1DRAFT111332"/>
<reference evidence="3" key="1">
    <citation type="journal article" date="2011" name="Genetics">
        <title>Massive changes in genome architecture accompany the transition to self-fertility in the filamentous fungus Neurospora tetrasperma.</title>
        <authorList>
            <person name="Ellison C.E."/>
            <person name="Stajich J.E."/>
            <person name="Jacobson D.J."/>
            <person name="Natvig D.O."/>
            <person name="Lapidus A."/>
            <person name="Foster B."/>
            <person name="Aerts A."/>
            <person name="Riley R."/>
            <person name="Lindquist E.A."/>
            <person name="Grigoriev I.V."/>
            <person name="Taylor J.W."/>
        </authorList>
    </citation>
    <scope>NUCLEOTIDE SEQUENCE [LARGE SCALE GENOMIC DNA]</scope>
    <source>
        <strain evidence="3">FGSC 2508 / P0657</strain>
    </source>
</reference>
<evidence type="ECO:0000313" key="2">
    <source>
        <dbReference type="EMBL" id="EGO56947.1"/>
    </source>
</evidence>
<protein>
    <submittedName>
        <fullName evidence="2">Uncharacterized protein</fullName>
    </submittedName>
</protein>
<accession>F8MRP6</accession>
<gene>
    <name evidence="2" type="ORF">NEUTE1DRAFT_111332</name>
</gene>
<feature type="compositionally biased region" description="Basic and acidic residues" evidence="1">
    <location>
        <begin position="28"/>
        <end position="42"/>
    </location>
</feature>
<dbReference type="RefSeq" id="XP_009852488.1">
    <property type="nucleotide sequence ID" value="XM_009854186.1"/>
</dbReference>
<feature type="region of interest" description="Disordered" evidence="1">
    <location>
        <begin position="25"/>
        <end position="46"/>
    </location>
</feature>
<proteinExistence type="predicted"/>
<evidence type="ECO:0000313" key="3">
    <source>
        <dbReference type="Proteomes" id="UP000008065"/>
    </source>
</evidence>
<dbReference type="EMBL" id="GL891305">
    <property type="protein sequence ID" value="EGO56947.1"/>
    <property type="molecule type" value="Genomic_DNA"/>
</dbReference>